<keyword evidence="9" id="KW-0010">Activator</keyword>
<dbReference type="GO" id="GO:0006281">
    <property type="term" value="P:DNA repair"/>
    <property type="evidence" value="ECO:0007669"/>
    <property type="project" value="UniProtKB-KW"/>
</dbReference>
<comment type="cofactor">
    <cofactor evidence="1">
        <name>Zn(2+)</name>
        <dbReference type="ChEBI" id="CHEBI:29105"/>
    </cofactor>
</comment>
<dbReference type="PANTHER" id="PTHR43280">
    <property type="entry name" value="ARAC-FAMILY TRANSCRIPTIONAL REGULATOR"/>
    <property type="match status" value="1"/>
</dbReference>
<dbReference type="GO" id="GO:0032259">
    <property type="term" value="P:methylation"/>
    <property type="evidence" value="ECO:0007669"/>
    <property type="project" value="UniProtKB-KW"/>
</dbReference>
<keyword evidence="5" id="KW-0227">DNA damage</keyword>
<accession>A0A6I2M6I7</accession>
<protein>
    <submittedName>
        <fullName evidence="13">Helix-turn-helix domain-containing protein</fullName>
    </submittedName>
</protein>
<evidence type="ECO:0000256" key="10">
    <source>
        <dbReference type="ARBA" id="ARBA00023163"/>
    </source>
</evidence>
<dbReference type="InterPro" id="IPR009057">
    <property type="entry name" value="Homeodomain-like_sf"/>
</dbReference>
<comment type="caution">
    <text evidence="13">The sequence shown here is derived from an EMBL/GenBank/DDBJ whole genome shotgun (WGS) entry which is preliminary data.</text>
</comment>
<dbReference type="PROSITE" id="PS00041">
    <property type="entry name" value="HTH_ARAC_FAMILY_1"/>
    <property type="match status" value="1"/>
</dbReference>
<dbReference type="SUPFAM" id="SSF57884">
    <property type="entry name" value="Ada DNA repair protein, N-terminal domain (N-Ada 10)"/>
    <property type="match status" value="1"/>
</dbReference>
<dbReference type="InterPro" id="IPR018062">
    <property type="entry name" value="HTH_AraC-typ_CS"/>
</dbReference>
<evidence type="ECO:0000313" key="13">
    <source>
        <dbReference type="EMBL" id="MRX53127.1"/>
    </source>
</evidence>
<evidence type="ECO:0000256" key="11">
    <source>
        <dbReference type="ARBA" id="ARBA00023204"/>
    </source>
</evidence>
<evidence type="ECO:0000256" key="9">
    <source>
        <dbReference type="ARBA" id="ARBA00023159"/>
    </source>
</evidence>
<dbReference type="SUPFAM" id="SSF46689">
    <property type="entry name" value="Homeodomain-like"/>
    <property type="match status" value="2"/>
</dbReference>
<gene>
    <name evidence="13" type="ORF">GJU41_04025</name>
</gene>
<dbReference type="RefSeq" id="WP_070876931.1">
    <property type="nucleotide sequence ID" value="NZ_CAJGAA010000001.1"/>
</dbReference>
<keyword evidence="7" id="KW-0805">Transcription regulation</keyword>
<keyword evidence="14" id="KW-1185">Reference proteome</keyword>
<sequence length="176" mass="20255">MEMKFWNAIVSCDQTYDGIFYYGVRTTRIFCMPSCPSRTPKQENVTIYADIDTPVRDGLRPCKRCRPDELLTPSIIQTAQAYLADHLTDEMTLGKLAEKLYISPFHLQRIFKDETNTSPSQYLLEKRVQRAEQLILETELPIHEIASAAGFKNASHFSAVFKKKTNLSPTEYRTTH</sequence>
<feature type="domain" description="HTH araC/xylS-type" evidence="12">
    <location>
        <begin position="77"/>
        <end position="175"/>
    </location>
</feature>
<keyword evidence="10" id="KW-0804">Transcription</keyword>
<dbReference type="SMART" id="SM00342">
    <property type="entry name" value="HTH_ARAC"/>
    <property type="match status" value="1"/>
</dbReference>
<dbReference type="InterPro" id="IPR020449">
    <property type="entry name" value="Tscrpt_reg_AraC-type_HTH"/>
</dbReference>
<evidence type="ECO:0000256" key="8">
    <source>
        <dbReference type="ARBA" id="ARBA00023125"/>
    </source>
</evidence>
<dbReference type="AlphaFoldDB" id="A0A6I2M6I7"/>
<keyword evidence="3" id="KW-0808">Transferase</keyword>
<dbReference type="PROSITE" id="PS01124">
    <property type="entry name" value="HTH_ARAC_FAMILY_2"/>
    <property type="match status" value="1"/>
</dbReference>
<dbReference type="Pfam" id="PF02805">
    <property type="entry name" value="Ada_Zn_binding"/>
    <property type="match status" value="1"/>
</dbReference>
<dbReference type="Proteomes" id="UP000441585">
    <property type="component" value="Unassembled WGS sequence"/>
</dbReference>
<dbReference type="GO" id="GO:0008168">
    <property type="term" value="F:methyltransferase activity"/>
    <property type="evidence" value="ECO:0007669"/>
    <property type="project" value="UniProtKB-KW"/>
</dbReference>
<dbReference type="PRINTS" id="PR00032">
    <property type="entry name" value="HTHARAC"/>
</dbReference>
<keyword evidence="11" id="KW-0234">DNA repair</keyword>
<proteinExistence type="predicted"/>
<name>A0A6I2M6I7_9BACI</name>
<evidence type="ECO:0000256" key="2">
    <source>
        <dbReference type="ARBA" id="ARBA00022603"/>
    </source>
</evidence>
<dbReference type="Gene3D" id="3.40.10.10">
    <property type="entry name" value="DNA Methylphosphotriester Repair Domain"/>
    <property type="match status" value="1"/>
</dbReference>
<dbReference type="PIRSF" id="PIRSF000408">
    <property type="entry name" value="Alkyltransferas_AdaA"/>
    <property type="match status" value="1"/>
</dbReference>
<keyword evidence="2" id="KW-0489">Methyltransferase</keyword>
<evidence type="ECO:0000313" key="14">
    <source>
        <dbReference type="Proteomes" id="UP000441585"/>
    </source>
</evidence>
<dbReference type="InterPro" id="IPR016220">
    <property type="entry name" value="Me-P-triester_DNA_alkyl-Trfase"/>
</dbReference>
<dbReference type="Gene3D" id="1.10.10.60">
    <property type="entry name" value="Homeodomain-like"/>
    <property type="match status" value="2"/>
</dbReference>
<dbReference type="GO" id="GO:0003700">
    <property type="term" value="F:DNA-binding transcription factor activity"/>
    <property type="evidence" value="ECO:0007669"/>
    <property type="project" value="InterPro"/>
</dbReference>
<evidence type="ECO:0000256" key="3">
    <source>
        <dbReference type="ARBA" id="ARBA00022679"/>
    </source>
</evidence>
<reference evidence="13 14" key="1">
    <citation type="submission" date="2019-11" db="EMBL/GenBank/DDBJ databases">
        <title>Bacillus idriensis genome.</title>
        <authorList>
            <person name="Konopka E.N."/>
            <person name="Newman J.D."/>
        </authorList>
    </citation>
    <scope>NUCLEOTIDE SEQUENCE [LARGE SCALE GENOMIC DNA]</scope>
    <source>
        <strain evidence="13 14">DSM 19097</strain>
    </source>
</reference>
<keyword evidence="8" id="KW-0238">DNA-binding</keyword>
<organism evidence="13 14">
    <name type="scientific">Metabacillus idriensis</name>
    <dbReference type="NCBI Taxonomy" id="324768"/>
    <lineage>
        <taxon>Bacteria</taxon>
        <taxon>Bacillati</taxon>
        <taxon>Bacillota</taxon>
        <taxon>Bacilli</taxon>
        <taxon>Bacillales</taxon>
        <taxon>Bacillaceae</taxon>
        <taxon>Metabacillus</taxon>
    </lineage>
</organism>
<evidence type="ECO:0000256" key="6">
    <source>
        <dbReference type="ARBA" id="ARBA00022833"/>
    </source>
</evidence>
<dbReference type="GO" id="GO:0008270">
    <property type="term" value="F:zinc ion binding"/>
    <property type="evidence" value="ECO:0007669"/>
    <property type="project" value="InterPro"/>
</dbReference>
<evidence type="ECO:0000256" key="5">
    <source>
        <dbReference type="ARBA" id="ARBA00022763"/>
    </source>
</evidence>
<dbReference type="PANTHER" id="PTHR43280:SF2">
    <property type="entry name" value="HTH-TYPE TRANSCRIPTIONAL REGULATOR EXSA"/>
    <property type="match status" value="1"/>
</dbReference>
<dbReference type="Pfam" id="PF12833">
    <property type="entry name" value="HTH_18"/>
    <property type="match status" value="1"/>
</dbReference>
<keyword evidence="6" id="KW-0862">Zinc</keyword>
<dbReference type="InterPro" id="IPR035451">
    <property type="entry name" value="Ada-like_dom_sf"/>
</dbReference>
<dbReference type="GO" id="GO:0043565">
    <property type="term" value="F:sequence-specific DNA binding"/>
    <property type="evidence" value="ECO:0007669"/>
    <property type="project" value="InterPro"/>
</dbReference>
<evidence type="ECO:0000256" key="4">
    <source>
        <dbReference type="ARBA" id="ARBA00022723"/>
    </source>
</evidence>
<evidence type="ECO:0000256" key="7">
    <source>
        <dbReference type="ARBA" id="ARBA00023015"/>
    </source>
</evidence>
<dbReference type="InterPro" id="IPR004026">
    <property type="entry name" value="Ada_DNA_repair_Zn-bd"/>
</dbReference>
<dbReference type="InterPro" id="IPR018060">
    <property type="entry name" value="HTH_AraC"/>
</dbReference>
<dbReference type="EMBL" id="WKKF01000001">
    <property type="protein sequence ID" value="MRX53127.1"/>
    <property type="molecule type" value="Genomic_DNA"/>
</dbReference>
<evidence type="ECO:0000259" key="12">
    <source>
        <dbReference type="PROSITE" id="PS01124"/>
    </source>
</evidence>
<evidence type="ECO:0000256" key="1">
    <source>
        <dbReference type="ARBA" id="ARBA00001947"/>
    </source>
</evidence>
<keyword evidence="4" id="KW-0479">Metal-binding</keyword>